<dbReference type="InterPro" id="IPR008803">
    <property type="entry name" value="RHD3/Sey1"/>
</dbReference>
<dbReference type="Gene3D" id="3.40.50.300">
    <property type="entry name" value="P-loop containing nucleotide triphosphate hydrolases"/>
    <property type="match status" value="1"/>
</dbReference>
<comment type="caution">
    <text evidence="10">The sequence shown here is derived from an EMBL/GenBank/DDBJ whole genome shotgun (WGS) entry which is preliminary data.</text>
</comment>
<protein>
    <recommendedName>
        <fullName evidence="9">GB1/RHD3-type G domain-containing protein</fullName>
    </recommendedName>
</protein>
<accession>A0AAV8UZ82</accession>
<dbReference type="GO" id="GO:0005525">
    <property type="term" value="F:GTP binding"/>
    <property type="evidence" value="ECO:0007669"/>
    <property type="project" value="UniProtKB-KW"/>
</dbReference>
<evidence type="ECO:0000256" key="7">
    <source>
        <dbReference type="ARBA" id="ARBA00023136"/>
    </source>
</evidence>
<keyword evidence="1" id="KW-0812">Transmembrane</keyword>
<dbReference type="GO" id="GO:0003924">
    <property type="term" value="F:GTPase activity"/>
    <property type="evidence" value="ECO:0007669"/>
    <property type="project" value="TreeGrafter"/>
</dbReference>
<keyword evidence="11" id="KW-1185">Reference proteome</keyword>
<dbReference type="GO" id="GO:0016320">
    <property type="term" value="P:endoplasmic reticulum membrane fusion"/>
    <property type="evidence" value="ECO:0007669"/>
    <property type="project" value="TreeGrafter"/>
</dbReference>
<keyword evidence="4" id="KW-0256">Endoplasmic reticulum</keyword>
<proteinExistence type="inferred from homology"/>
<evidence type="ECO:0000256" key="1">
    <source>
        <dbReference type="ARBA" id="ARBA00022692"/>
    </source>
</evidence>
<dbReference type="SUPFAM" id="SSF52540">
    <property type="entry name" value="P-loop containing nucleoside triphosphate hydrolases"/>
    <property type="match status" value="1"/>
</dbReference>
<dbReference type="Pfam" id="PF20428">
    <property type="entry name" value="Sey1_3HB"/>
    <property type="match status" value="1"/>
</dbReference>
<dbReference type="EMBL" id="JAMWBK010000003">
    <property type="protein sequence ID" value="KAJ8906916.1"/>
    <property type="molecule type" value="Genomic_DNA"/>
</dbReference>
<dbReference type="InterPro" id="IPR027417">
    <property type="entry name" value="P-loop_NTPase"/>
</dbReference>
<keyword evidence="5" id="KW-1133">Transmembrane helix</keyword>
<dbReference type="InterPro" id="IPR046758">
    <property type="entry name" value="Sey1/RHD3-like_3HB"/>
</dbReference>
<dbReference type="InterPro" id="IPR030386">
    <property type="entry name" value="G_GB1_RHD3_dom"/>
</dbReference>
<keyword evidence="7" id="KW-0472">Membrane</keyword>
<dbReference type="GO" id="GO:0005783">
    <property type="term" value="C:endoplasmic reticulum"/>
    <property type="evidence" value="ECO:0007669"/>
    <property type="project" value="TreeGrafter"/>
</dbReference>
<keyword evidence="6" id="KW-0342">GTP-binding</keyword>
<feature type="domain" description="GB1/RHD3-type G" evidence="9">
    <location>
        <begin position="38"/>
        <end position="265"/>
    </location>
</feature>
<evidence type="ECO:0000256" key="6">
    <source>
        <dbReference type="ARBA" id="ARBA00023134"/>
    </source>
</evidence>
<dbReference type="AlphaFoldDB" id="A0AAV8UZ82"/>
<evidence type="ECO:0000256" key="8">
    <source>
        <dbReference type="PROSITE-ProRule" id="PRU01052"/>
    </source>
</evidence>
<evidence type="ECO:0000256" key="2">
    <source>
        <dbReference type="ARBA" id="ARBA00022741"/>
    </source>
</evidence>
<comment type="similarity">
    <text evidence="8">Belongs to the TRAFAC class dynamin-like GTPase superfamily. GB1/RHD3 GTPase family.</text>
</comment>
<gene>
    <name evidence="10" type="ORF">NDN08_003400</name>
</gene>
<keyword evidence="3" id="KW-0378">Hydrolase</keyword>
<evidence type="ECO:0000256" key="4">
    <source>
        <dbReference type="ARBA" id="ARBA00022824"/>
    </source>
</evidence>
<reference evidence="10 11" key="1">
    <citation type="journal article" date="2023" name="Nat. Commun.">
        <title>Origin of minicircular mitochondrial genomes in red algae.</title>
        <authorList>
            <person name="Lee Y."/>
            <person name="Cho C.H."/>
            <person name="Lee Y.M."/>
            <person name="Park S.I."/>
            <person name="Yang J.H."/>
            <person name="West J.A."/>
            <person name="Bhattacharya D."/>
            <person name="Yoon H.S."/>
        </authorList>
    </citation>
    <scope>NUCLEOTIDE SEQUENCE [LARGE SCALE GENOMIC DNA]</scope>
    <source>
        <strain evidence="10 11">CCMP1338</strain>
        <tissue evidence="10">Whole cell</tissue>
    </source>
</reference>
<evidence type="ECO:0000259" key="9">
    <source>
        <dbReference type="PROSITE" id="PS51715"/>
    </source>
</evidence>
<evidence type="ECO:0000256" key="3">
    <source>
        <dbReference type="ARBA" id="ARBA00022801"/>
    </source>
</evidence>
<dbReference type="Proteomes" id="UP001157974">
    <property type="component" value="Unassembled WGS sequence"/>
</dbReference>
<name>A0AAV8UZ82_9RHOD</name>
<evidence type="ECO:0000313" key="10">
    <source>
        <dbReference type="EMBL" id="KAJ8906916.1"/>
    </source>
</evidence>
<dbReference type="PANTHER" id="PTHR45923:SF2">
    <property type="entry name" value="PROTEIN SEY1"/>
    <property type="match status" value="1"/>
</dbReference>
<dbReference type="Pfam" id="PF05879">
    <property type="entry name" value="RHD3_GTPase"/>
    <property type="match status" value="1"/>
</dbReference>
<evidence type="ECO:0000313" key="11">
    <source>
        <dbReference type="Proteomes" id="UP001157974"/>
    </source>
</evidence>
<sequence length="540" mass="59787">MAEDEGGSAPLQLIDSRGEFSSRLEEFAAALGGPDQADETLLIVSALGVKGSGKSSLLNDVFGTSFGVGKAFNATKGTKGVWIQASAHSNKPLAVMDTQGSDGRGADMEKVNRIATFTLCFSDVLVFSLWYADIGRYEAAGYGLVRTVFQEYLKLFGEERRRTMLMFVVHDHDDGTSLESVKQILETDLKSLWQQALKPAESESLQLGDLFDLEFVSLPHPRHRQTEYEKKIGDVRSRFCDESSPSYALKDMFTKMVPINALHTYPAVTWRDLARGVEVENPTRRNLVAAYRCDVAYHTQYSTASKQLNKWKADVEGGKVVRGFGAQASQLIESRIDEYEDATSMHANSQARAKKGGELNTFLKSSITSLFQKQMQLLQTQALIQFKDLLLNSVVTGGGRNSTGSKEVVLDSFSKKAEECSVAALHLSFHSYKETLKDTLTSYAQQFEDSPTVQLSAMQRYERRAQRPIRRQPNANIGLNLTGALRPRGFGNFQLVTGYSDGPLVMNFSVCNDADAAEQEGQGSVPLFRLQPTLHYDLDL</sequence>
<organism evidence="10 11">
    <name type="scientific">Rhodosorus marinus</name>
    <dbReference type="NCBI Taxonomy" id="101924"/>
    <lineage>
        <taxon>Eukaryota</taxon>
        <taxon>Rhodophyta</taxon>
        <taxon>Stylonematophyceae</taxon>
        <taxon>Stylonematales</taxon>
        <taxon>Stylonemataceae</taxon>
        <taxon>Rhodosorus</taxon>
    </lineage>
</organism>
<evidence type="ECO:0000256" key="5">
    <source>
        <dbReference type="ARBA" id="ARBA00022989"/>
    </source>
</evidence>
<dbReference type="PANTHER" id="PTHR45923">
    <property type="entry name" value="PROTEIN SEY1"/>
    <property type="match status" value="1"/>
</dbReference>
<dbReference type="PROSITE" id="PS51715">
    <property type="entry name" value="G_GB1_RHD3"/>
    <property type="match status" value="1"/>
</dbReference>
<keyword evidence="2" id="KW-0547">Nucleotide-binding</keyword>